<evidence type="ECO:0000313" key="4">
    <source>
        <dbReference type="EMBL" id="PWD51724.1"/>
    </source>
</evidence>
<feature type="signal peptide" evidence="2">
    <location>
        <begin position="1"/>
        <end position="28"/>
    </location>
</feature>
<dbReference type="PROSITE" id="PS51257">
    <property type="entry name" value="PROKAR_LIPOPROTEIN"/>
    <property type="match status" value="1"/>
</dbReference>
<feature type="chain" id="PRO_5039542913" description="DUF306 domain-containing protein" evidence="2">
    <location>
        <begin position="29"/>
        <end position="302"/>
    </location>
</feature>
<feature type="domain" description="DUF306" evidence="3">
    <location>
        <begin position="210"/>
        <end position="293"/>
    </location>
</feature>
<evidence type="ECO:0000256" key="1">
    <source>
        <dbReference type="SAM" id="MobiDB-lite"/>
    </source>
</evidence>
<organism evidence="4 5">
    <name type="scientific">Serinibacter arcticus</name>
    <dbReference type="NCBI Taxonomy" id="1655435"/>
    <lineage>
        <taxon>Bacteria</taxon>
        <taxon>Bacillati</taxon>
        <taxon>Actinomycetota</taxon>
        <taxon>Actinomycetes</taxon>
        <taxon>Micrococcales</taxon>
        <taxon>Beutenbergiaceae</taxon>
        <taxon>Serinibacter</taxon>
    </lineage>
</organism>
<reference evidence="4 5" key="1">
    <citation type="submission" date="2018-03" db="EMBL/GenBank/DDBJ databases">
        <title>Genome assembly of novel Miniimonas species PCH200.</title>
        <authorList>
            <person name="Thakur V."/>
            <person name="Kumar V."/>
            <person name="Singh D."/>
        </authorList>
    </citation>
    <scope>NUCLEOTIDE SEQUENCE [LARGE SCALE GENOMIC DNA]</scope>
    <source>
        <strain evidence="4 5">PCH200</strain>
    </source>
</reference>
<proteinExistence type="predicted"/>
<evidence type="ECO:0000256" key="2">
    <source>
        <dbReference type="SAM" id="SignalP"/>
    </source>
</evidence>
<name>A0A2U1ZXM7_9MICO</name>
<dbReference type="InterPro" id="IPR005184">
    <property type="entry name" value="DUF306_Meta_HslJ"/>
</dbReference>
<evidence type="ECO:0000313" key="5">
    <source>
        <dbReference type="Proteomes" id="UP000245166"/>
    </source>
</evidence>
<keyword evidence="5" id="KW-1185">Reference proteome</keyword>
<accession>A0A2U1ZXM7</accession>
<gene>
    <name evidence="4" type="ORF">C8046_14775</name>
</gene>
<protein>
    <recommendedName>
        <fullName evidence="3">DUF306 domain-containing protein</fullName>
    </recommendedName>
</protein>
<dbReference type="Gene3D" id="2.40.128.270">
    <property type="match status" value="2"/>
</dbReference>
<dbReference type="Proteomes" id="UP000245166">
    <property type="component" value="Unassembled WGS sequence"/>
</dbReference>
<feature type="region of interest" description="Disordered" evidence="1">
    <location>
        <begin position="31"/>
        <end position="50"/>
    </location>
</feature>
<dbReference type="OrthoDB" id="4990393at2"/>
<dbReference type="InterPro" id="IPR053147">
    <property type="entry name" value="Hsp_HslJ-like"/>
</dbReference>
<evidence type="ECO:0000259" key="3">
    <source>
        <dbReference type="Pfam" id="PF03724"/>
    </source>
</evidence>
<dbReference type="EMBL" id="PYHR01000002">
    <property type="protein sequence ID" value="PWD51724.1"/>
    <property type="molecule type" value="Genomic_DNA"/>
</dbReference>
<dbReference type="PANTHER" id="PTHR35535">
    <property type="entry name" value="HEAT SHOCK PROTEIN HSLJ"/>
    <property type="match status" value="1"/>
</dbReference>
<sequence length="302" mass="30700">MSQRTPALRRPLQMIGAAVLAVGLAACTAPGGSGSGDAADPGADPGTGADDLASLEGVRWTLESGTVDGEELDVPESPVIRFGISREGETVSIAGTVCNSVGGELVGWPDVVEITGLASTEIYCEQDGLMELEAALTDALPRVTAMAGDRTGLVLTGDGVELVFDEDGTANLAADPVEAFIVETDLAALEGLTWTFGSGTVDGEALVPVEGHDATLTVTRQDDVVSIGGTVCNTFGGTLVGWPDAVHVTEVASTRMMCTPEALMDLEAAIQGALPRIDAITGDAAGLTLTGDGVELVYTGRP</sequence>
<feature type="domain" description="DUF306" evidence="3">
    <location>
        <begin position="53"/>
        <end position="159"/>
    </location>
</feature>
<dbReference type="InterPro" id="IPR038670">
    <property type="entry name" value="HslJ-like_sf"/>
</dbReference>
<comment type="caution">
    <text evidence="4">The sequence shown here is derived from an EMBL/GenBank/DDBJ whole genome shotgun (WGS) entry which is preliminary data.</text>
</comment>
<dbReference type="AlphaFoldDB" id="A0A2U1ZXM7"/>
<dbReference type="RefSeq" id="WP_109230104.1">
    <property type="nucleotide sequence ID" value="NZ_PYHR01000002.1"/>
</dbReference>
<dbReference type="PANTHER" id="PTHR35535:SF2">
    <property type="entry name" value="DUF306 DOMAIN-CONTAINING PROTEIN"/>
    <property type="match status" value="1"/>
</dbReference>
<keyword evidence="2" id="KW-0732">Signal</keyword>
<dbReference type="Pfam" id="PF03724">
    <property type="entry name" value="META"/>
    <property type="match status" value="2"/>
</dbReference>